<evidence type="ECO:0000313" key="2">
    <source>
        <dbReference type="WBParaSite" id="SPAL_0000463900.1"/>
    </source>
</evidence>
<reference evidence="2" key="1">
    <citation type="submission" date="2017-02" db="UniProtKB">
        <authorList>
            <consortium name="WormBaseParasite"/>
        </authorList>
    </citation>
    <scope>IDENTIFICATION</scope>
</reference>
<name>A0A0N5BF71_STREA</name>
<dbReference type="Proteomes" id="UP000046392">
    <property type="component" value="Unplaced"/>
</dbReference>
<proteinExistence type="predicted"/>
<organism evidence="1 2">
    <name type="scientific">Strongyloides papillosus</name>
    <name type="common">Intestinal threadworm</name>
    <dbReference type="NCBI Taxonomy" id="174720"/>
    <lineage>
        <taxon>Eukaryota</taxon>
        <taxon>Metazoa</taxon>
        <taxon>Ecdysozoa</taxon>
        <taxon>Nematoda</taxon>
        <taxon>Chromadorea</taxon>
        <taxon>Rhabditida</taxon>
        <taxon>Tylenchina</taxon>
        <taxon>Panagrolaimomorpha</taxon>
        <taxon>Strongyloidoidea</taxon>
        <taxon>Strongyloididae</taxon>
        <taxon>Strongyloides</taxon>
    </lineage>
</organism>
<protein>
    <submittedName>
        <fullName evidence="2">ZirS_C domain-containing protein</fullName>
    </submittedName>
</protein>
<evidence type="ECO:0000313" key="1">
    <source>
        <dbReference type="Proteomes" id="UP000046392"/>
    </source>
</evidence>
<dbReference type="WBParaSite" id="SPAL_0000463900.1">
    <property type="protein sequence ID" value="SPAL_0000463900.1"/>
    <property type="gene ID" value="SPAL_0000463900"/>
</dbReference>
<dbReference type="AlphaFoldDB" id="A0A0N5BF71"/>
<sequence length="180" mass="21129">MLENMYTYFFGNISNSKKEDPQSTDESKTEEWIIVLNDDKNICDSDSIDNYSLDIYIDETKDASSYKFIDTISSRIGNAILPEKRYTQVVTKYYPIYLNCKPPTSKQVTLYFQQDPINEIIDQSYLYNILDKKNSQWSPVIKEPIFNVLKQLEWKDKYENNKINVILQDNASIEQSVQIS</sequence>
<accession>A0A0N5BF71</accession>
<keyword evidence="1" id="KW-1185">Reference proteome</keyword>